<evidence type="ECO:0000313" key="4">
    <source>
        <dbReference type="Proteomes" id="UP000242457"/>
    </source>
</evidence>
<comment type="similarity">
    <text evidence="1">Belongs to the phospholipid scramblase family.</text>
</comment>
<protein>
    <submittedName>
        <fullName evidence="3">Phospholipid scramblase</fullName>
    </submittedName>
</protein>
<keyword evidence="4" id="KW-1185">Reference proteome</keyword>
<accession>A0A2A3ELG7</accession>
<dbReference type="STRING" id="94128.A0A2A3ELG7"/>
<proteinExistence type="inferred from homology"/>
<dbReference type="GO" id="GO:0005886">
    <property type="term" value="C:plasma membrane"/>
    <property type="evidence" value="ECO:0007669"/>
    <property type="project" value="TreeGrafter"/>
</dbReference>
<sequence>MMGNELNSFTSKTLTGTPNKEEEDSKYIEMQENTLSPSPSVSKTIVITVQPQGQIEELRRPIPVSTLDWISTPRSQLTVLSGNHFLANVEQLEIQQIVDLNTLLGKSEKRFQYRVKVPKAETLFLAMEEKTESRSSEWNCSNLIHDHFVLNVVDQSGESAFVMNMDTSLTYIFNKLHVISIDGTHQMASLMHQWDNNLHDYVLLITFPTEMSTKLKSLLLAAAFLLEYMYFKQVKRSSRN</sequence>
<dbReference type="Proteomes" id="UP000242457">
    <property type="component" value="Unassembled WGS sequence"/>
</dbReference>
<dbReference type="EMBL" id="KZ288215">
    <property type="protein sequence ID" value="PBC32605.1"/>
    <property type="molecule type" value="Genomic_DNA"/>
</dbReference>
<evidence type="ECO:0000313" key="3">
    <source>
        <dbReference type="EMBL" id="PBC32605.1"/>
    </source>
</evidence>
<gene>
    <name evidence="3" type="ORF">APICC_06124</name>
</gene>
<evidence type="ECO:0000256" key="2">
    <source>
        <dbReference type="SAM" id="MobiDB-lite"/>
    </source>
</evidence>
<reference evidence="3 4" key="1">
    <citation type="submission" date="2014-07" db="EMBL/GenBank/DDBJ databases">
        <title>Genomic and transcriptomic analysis on Apis cerana provide comprehensive insights into honey bee biology.</title>
        <authorList>
            <person name="Diao Q."/>
            <person name="Sun L."/>
            <person name="Zheng H."/>
            <person name="Zheng H."/>
            <person name="Xu S."/>
            <person name="Wang S."/>
            <person name="Zeng Z."/>
            <person name="Hu F."/>
            <person name="Su S."/>
            <person name="Wu J."/>
        </authorList>
    </citation>
    <scope>NUCLEOTIDE SEQUENCE [LARGE SCALE GENOMIC DNA]</scope>
    <source>
        <tissue evidence="3">Pupae without intestine</tissue>
    </source>
</reference>
<organism evidence="3 4">
    <name type="scientific">Apis cerana cerana</name>
    <name type="common">Oriental honeybee</name>
    <dbReference type="NCBI Taxonomy" id="94128"/>
    <lineage>
        <taxon>Eukaryota</taxon>
        <taxon>Metazoa</taxon>
        <taxon>Ecdysozoa</taxon>
        <taxon>Arthropoda</taxon>
        <taxon>Hexapoda</taxon>
        <taxon>Insecta</taxon>
        <taxon>Pterygota</taxon>
        <taxon>Neoptera</taxon>
        <taxon>Endopterygota</taxon>
        <taxon>Hymenoptera</taxon>
        <taxon>Apocrita</taxon>
        <taxon>Aculeata</taxon>
        <taxon>Apoidea</taxon>
        <taxon>Anthophila</taxon>
        <taxon>Apidae</taxon>
        <taxon>Apis</taxon>
    </lineage>
</organism>
<dbReference type="PANTHER" id="PTHR23248:SF4">
    <property type="entry name" value="PHOSPHOLIPID SCRAMBLASE"/>
    <property type="match status" value="1"/>
</dbReference>
<dbReference type="InterPro" id="IPR005552">
    <property type="entry name" value="Scramblase"/>
</dbReference>
<feature type="compositionally biased region" description="Polar residues" evidence="2">
    <location>
        <begin position="1"/>
        <end position="18"/>
    </location>
</feature>
<dbReference type="OrthoDB" id="444338at2759"/>
<feature type="region of interest" description="Disordered" evidence="2">
    <location>
        <begin position="1"/>
        <end position="24"/>
    </location>
</feature>
<dbReference type="PANTHER" id="PTHR23248">
    <property type="entry name" value="PHOSPHOLIPID SCRAMBLASE-RELATED"/>
    <property type="match status" value="1"/>
</dbReference>
<dbReference type="AlphaFoldDB" id="A0A2A3ELG7"/>
<name>A0A2A3ELG7_APICC</name>
<evidence type="ECO:0000256" key="1">
    <source>
        <dbReference type="ARBA" id="ARBA00005350"/>
    </source>
</evidence>
<dbReference type="GO" id="GO:0017128">
    <property type="term" value="F:phospholipid scramblase activity"/>
    <property type="evidence" value="ECO:0007669"/>
    <property type="project" value="InterPro"/>
</dbReference>